<feature type="domain" description="Solute-binding protein family 5" evidence="2">
    <location>
        <begin position="92"/>
        <end position="456"/>
    </location>
</feature>
<dbReference type="SUPFAM" id="SSF53850">
    <property type="entry name" value="Periplasmic binding protein-like II"/>
    <property type="match status" value="1"/>
</dbReference>
<evidence type="ECO:0000313" key="3">
    <source>
        <dbReference type="EMBL" id="GAA5052112.1"/>
    </source>
</evidence>
<reference evidence="4" key="1">
    <citation type="journal article" date="2019" name="Int. J. Syst. Evol. Microbiol.">
        <title>The Global Catalogue of Microorganisms (GCM) 10K type strain sequencing project: providing services to taxonomists for standard genome sequencing and annotation.</title>
        <authorList>
            <consortium name="The Broad Institute Genomics Platform"/>
            <consortium name="The Broad Institute Genome Sequencing Center for Infectious Disease"/>
            <person name="Wu L."/>
            <person name="Ma J."/>
        </authorList>
    </citation>
    <scope>NUCLEOTIDE SEQUENCE [LARGE SCALE GENOMIC DNA]</scope>
    <source>
        <strain evidence="4">JCM 18298</strain>
    </source>
</reference>
<dbReference type="PIRSF" id="PIRSF002741">
    <property type="entry name" value="MppA"/>
    <property type="match status" value="1"/>
</dbReference>
<dbReference type="InterPro" id="IPR039424">
    <property type="entry name" value="SBP_5"/>
</dbReference>
<dbReference type="InterPro" id="IPR030678">
    <property type="entry name" value="Peptide/Ni-bd"/>
</dbReference>
<dbReference type="PROSITE" id="PS51257">
    <property type="entry name" value="PROKAR_LIPOPROTEIN"/>
    <property type="match status" value="1"/>
</dbReference>
<gene>
    <name evidence="3" type="ORF">GCM10023318_24340</name>
</gene>
<evidence type="ECO:0000259" key="2">
    <source>
        <dbReference type="Pfam" id="PF00496"/>
    </source>
</evidence>
<dbReference type="RefSeq" id="WP_345495387.1">
    <property type="nucleotide sequence ID" value="NZ_BAABJM010000002.1"/>
</dbReference>
<comment type="caution">
    <text evidence="3">The sequence shown here is derived from an EMBL/GenBank/DDBJ whole genome shotgun (WGS) entry which is preliminary data.</text>
</comment>
<keyword evidence="4" id="KW-1185">Reference proteome</keyword>
<dbReference type="Gene3D" id="3.40.190.10">
    <property type="entry name" value="Periplasmic binding protein-like II"/>
    <property type="match status" value="1"/>
</dbReference>
<sequence>MPTTTRLLRRAAVCAAAALTAFTAACGGADQPSGPTGEGQAPVRGGTLNIAFFPDNAAFSCLDPFQTYWIEHRTLIRNFADSLTDQNPETGEIVPWLATGWQISPDGRDYTFTLRDGVTFSDGALLDAAAVKANFDAFLAQSHADGTTTYGASYIQGLRSTDVVDARTVRFHFEQPNSSFLQATSTTNLALLSPASLQKTPQQRCLGGISGTGPFTLDNYTPGQGVTLSRRTGYQWPSPLTKNTGDPYLDKIQVSYIAEDSVRTGDLVSGQIDIAWPRNPFTVEDRELIERSGAYLRSRSLPGVSYALYPNVSQGRPLADDQVRRALYHAVDVRTLGTTVFGPEYPSVAGAFDSTTPDFAPQDAKLNYDPAEAAEILDAAGWQLAPGEQYRAKDGQRLTLTLAVEPASIGSELFQDQLRKVGIELQLRVMTQAERQAITANGQYDLLGSYFTRADPGALQFILVEQLANSKALARNAQKSETAAKIADLFNQAVRTTDAARRTEIYGQLQSVLIDDGVTFPLFERVQDAGIRNRVNGFRFTSESFLDLRDVWLQP</sequence>
<dbReference type="PANTHER" id="PTHR30290:SF72">
    <property type="entry name" value="HTH-TYPE TRANSCRIPTIONAL REGULATOR SGRR"/>
    <property type="match status" value="1"/>
</dbReference>
<dbReference type="Proteomes" id="UP001500603">
    <property type="component" value="Unassembled WGS sequence"/>
</dbReference>
<dbReference type="InterPro" id="IPR000914">
    <property type="entry name" value="SBP_5_dom"/>
</dbReference>
<proteinExistence type="predicted"/>
<accession>A0ABP9K8J5</accession>
<protein>
    <submittedName>
        <fullName evidence="3">ABC transporter substrate-binding protein</fullName>
    </submittedName>
</protein>
<dbReference type="PANTHER" id="PTHR30290">
    <property type="entry name" value="PERIPLASMIC BINDING COMPONENT OF ABC TRANSPORTER"/>
    <property type="match status" value="1"/>
</dbReference>
<keyword evidence="1" id="KW-0732">Signal</keyword>
<feature type="chain" id="PRO_5045512001" evidence="1">
    <location>
        <begin position="27"/>
        <end position="555"/>
    </location>
</feature>
<dbReference type="EMBL" id="BAABJM010000002">
    <property type="protein sequence ID" value="GAA5052112.1"/>
    <property type="molecule type" value="Genomic_DNA"/>
</dbReference>
<dbReference type="Pfam" id="PF00496">
    <property type="entry name" value="SBP_bac_5"/>
    <property type="match status" value="1"/>
</dbReference>
<feature type="signal peptide" evidence="1">
    <location>
        <begin position="1"/>
        <end position="26"/>
    </location>
</feature>
<organism evidence="3 4">
    <name type="scientific">Nocardia callitridis</name>
    <dbReference type="NCBI Taxonomy" id="648753"/>
    <lineage>
        <taxon>Bacteria</taxon>
        <taxon>Bacillati</taxon>
        <taxon>Actinomycetota</taxon>
        <taxon>Actinomycetes</taxon>
        <taxon>Mycobacteriales</taxon>
        <taxon>Nocardiaceae</taxon>
        <taxon>Nocardia</taxon>
    </lineage>
</organism>
<name>A0ABP9K8J5_9NOCA</name>
<dbReference type="Gene3D" id="3.10.105.10">
    <property type="entry name" value="Dipeptide-binding Protein, Domain 3"/>
    <property type="match status" value="1"/>
</dbReference>
<evidence type="ECO:0000313" key="4">
    <source>
        <dbReference type="Proteomes" id="UP001500603"/>
    </source>
</evidence>
<dbReference type="CDD" id="cd08492">
    <property type="entry name" value="PBP2_NikA_DppA_OppA_like_15"/>
    <property type="match status" value="1"/>
</dbReference>
<evidence type="ECO:0000256" key="1">
    <source>
        <dbReference type="SAM" id="SignalP"/>
    </source>
</evidence>